<dbReference type="PANTHER" id="PTHR43884">
    <property type="entry name" value="ACYL-COA DEHYDROGENASE"/>
    <property type="match status" value="1"/>
</dbReference>
<evidence type="ECO:0000259" key="2">
    <source>
        <dbReference type="Pfam" id="PF08028"/>
    </source>
</evidence>
<feature type="domain" description="Acyl-CoA dehydrogenase C-terminal" evidence="2">
    <location>
        <begin position="245"/>
        <end position="379"/>
    </location>
</feature>
<proteinExistence type="predicted"/>
<dbReference type="InterPro" id="IPR013107">
    <property type="entry name" value="Acyl-CoA_DH_C"/>
</dbReference>
<dbReference type="Gene3D" id="2.40.110.10">
    <property type="entry name" value="Butyryl-CoA Dehydrogenase, subunit A, domain 2"/>
    <property type="match status" value="1"/>
</dbReference>
<dbReference type="InterPro" id="IPR009100">
    <property type="entry name" value="AcylCoA_DH/oxidase_NM_dom_sf"/>
</dbReference>
<dbReference type="SUPFAM" id="SSF47203">
    <property type="entry name" value="Acyl-CoA dehydrogenase C-terminal domain-like"/>
    <property type="match status" value="1"/>
</dbReference>
<dbReference type="Proteomes" id="UP001500187">
    <property type="component" value="Unassembled WGS sequence"/>
</dbReference>
<keyword evidence="4" id="KW-1185">Reference proteome</keyword>
<keyword evidence="1" id="KW-0560">Oxidoreductase</keyword>
<evidence type="ECO:0000313" key="4">
    <source>
        <dbReference type="Proteomes" id="UP001500187"/>
    </source>
</evidence>
<dbReference type="RefSeq" id="WP_345446467.1">
    <property type="nucleotide sequence ID" value="NZ_BAABKP010000003.1"/>
</dbReference>
<gene>
    <name evidence="3" type="ORF">GCM10023352_16970</name>
</gene>
<evidence type="ECO:0000256" key="1">
    <source>
        <dbReference type="ARBA" id="ARBA00023002"/>
    </source>
</evidence>
<dbReference type="Gene3D" id="1.10.540.10">
    <property type="entry name" value="Acyl-CoA dehydrogenase/oxidase, N-terminal domain"/>
    <property type="match status" value="1"/>
</dbReference>
<dbReference type="InterPro" id="IPR037069">
    <property type="entry name" value="AcylCoA_DH/ox_N_sf"/>
</dbReference>
<name>A0ABP9BMQ3_9MICC</name>
<protein>
    <submittedName>
        <fullName evidence="3">Acyl-CoA dehydrogenase family protein</fullName>
    </submittedName>
</protein>
<dbReference type="InterPro" id="IPR036250">
    <property type="entry name" value="AcylCo_DH-like_C"/>
</dbReference>
<dbReference type="PIRSF" id="PIRSF016578">
    <property type="entry name" value="HsaA"/>
    <property type="match status" value="1"/>
</dbReference>
<dbReference type="SUPFAM" id="SSF56645">
    <property type="entry name" value="Acyl-CoA dehydrogenase NM domain-like"/>
    <property type="match status" value="1"/>
</dbReference>
<dbReference type="PANTHER" id="PTHR43884:SF12">
    <property type="entry name" value="ISOVALERYL-COA DEHYDROGENASE, MITOCHONDRIAL-RELATED"/>
    <property type="match status" value="1"/>
</dbReference>
<evidence type="ECO:0000313" key="3">
    <source>
        <dbReference type="EMBL" id="GAA4797899.1"/>
    </source>
</evidence>
<dbReference type="Gene3D" id="1.20.140.10">
    <property type="entry name" value="Butyryl-CoA Dehydrogenase, subunit A, domain 3"/>
    <property type="match status" value="1"/>
</dbReference>
<sequence>MTLSILPTFTTVQRKASHKHWVEVAHKTAEKLRADVVERDSANLPPFAAKKILQDSGLLPLNIPRSLGGEGLNLHEAFELVQIIARADNSTGQLLGYHYLFQVFPYLDIEGERAQQLATDSITNRWLFSSTGTPQGSQVQAQRVEGGYIINGLKPFATGSRVADQIFARVFTAEGDRIALLVDTTVDGVVLHDDWDVLGSRGTATNSIEFRDVFVAQEAVIADVGPTDADREVYKTLSTLGFQLLFGTVYLAAAEGAFLEALGYTRDTSRPWFHADVQKATDDPYIVRTYGELASKLQALSALVQQATDSLDWLISQGKEITLEQRSAVAENIVAAKITAHEVSLEVTQRVFDVTGARATKTELGLDRHWRDVRTHTLHDPVAYKCKELGTYLLNGELPVPSAYQ</sequence>
<accession>A0ABP9BMQ3</accession>
<dbReference type="Pfam" id="PF08028">
    <property type="entry name" value="Acyl-CoA_dh_2"/>
    <property type="match status" value="1"/>
</dbReference>
<dbReference type="InterPro" id="IPR046373">
    <property type="entry name" value="Acyl-CoA_Oxase/DH_mid-dom_sf"/>
</dbReference>
<organism evidence="3 4">
    <name type="scientific">Rothia endophytica</name>
    <dbReference type="NCBI Taxonomy" id="1324766"/>
    <lineage>
        <taxon>Bacteria</taxon>
        <taxon>Bacillati</taxon>
        <taxon>Actinomycetota</taxon>
        <taxon>Actinomycetes</taxon>
        <taxon>Micrococcales</taxon>
        <taxon>Micrococcaceae</taxon>
        <taxon>Rothia</taxon>
    </lineage>
</organism>
<comment type="caution">
    <text evidence="3">The sequence shown here is derived from an EMBL/GenBank/DDBJ whole genome shotgun (WGS) entry which is preliminary data.</text>
</comment>
<reference evidence="4" key="1">
    <citation type="journal article" date="2019" name="Int. J. Syst. Evol. Microbiol.">
        <title>The Global Catalogue of Microorganisms (GCM) 10K type strain sequencing project: providing services to taxonomists for standard genome sequencing and annotation.</title>
        <authorList>
            <consortium name="The Broad Institute Genomics Platform"/>
            <consortium name="The Broad Institute Genome Sequencing Center for Infectious Disease"/>
            <person name="Wu L."/>
            <person name="Ma J."/>
        </authorList>
    </citation>
    <scope>NUCLEOTIDE SEQUENCE [LARGE SCALE GENOMIC DNA]</scope>
    <source>
        <strain evidence="4">JCM 18541</strain>
    </source>
</reference>
<dbReference type="EMBL" id="BAABKP010000003">
    <property type="protein sequence ID" value="GAA4797899.1"/>
    <property type="molecule type" value="Genomic_DNA"/>
</dbReference>